<name>A0A9D2P5H6_9FIRM</name>
<dbReference type="PANTHER" id="PTHR33434">
    <property type="entry name" value="DEGV DOMAIN-CONTAINING PROTEIN DR_1986-RELATED"/>
    <property type="match status" value="1"/>
</dbReference>
<reference evidence="2" key="2">
    <citation type="submission" date="2021-04" db="EMBL/GenBank/DDBJ databases">
        <authorList>
            <person name="Gilroy R."/>
        </authorList>
    </citation>
    <scope>NUCLEOTIDE SEQUENCE</scope>
    <source>
        <strain evidence="2">CHK165-2605</strain>
    </source>
</reference>
<protein>
    <submittedName>
        <fullName evidence="2">DegV family protein</fullName>
    </submittedName>
</protein>
<gene>
    <name evidence="2" type="ORF">H9756_04850</name>
</gene>
<dbReference type="AlphaFoldDB" id="A0A9D2P5H6"/>
<dbReference type="PANTHER" id="PTHR33434:SF2">
    <property type="entry name" value="FATTY ACID-BINDING PROTEIN TM_1468"/>
    <property type="match status" value="1"/>
</dbReference>
<dbReference type="EMBL" id="DWWI01000103">
    <property type="protein sequence ID" value="HJC42999.1"/>
    <property type="molecule type" value="Genomic_DNA"/>
</dbReference>
<reference evidence="2" key="1">
    <citation type="journal article" date="2021" name="PeerJ">
        <title>Extensive microbial diversity within the chicken gut microbiome revealed by metagenomics and culture.</title>
        <authorList>
            <person name="Gilroy R."/>
            <person name="Ravi A."/>
            <person name="Getino M."/>
            <person name="Pursley I."/>
            <person name="Horton D.L."/>
            <person name="Alikhan N.F."/>
            <person name="Baker D."/>
            <person name="Gharbi K."/>
            <person name="Hall N."/>
            <person name="Watson M."/>
            <person name="Adriaenssens E.M."/>
            <person name="Foster-Nyarko E."/>
            <person name="Jarju S."/>
            <person name="Secka A."/>
            <person name="Antonio M."/>
            <person name="Oren A."/>
            <person name="Chaudhuri R.R."/>
            <person name="La Ragione R."/>
            <person name="Hildebrand F."/>
            <person name="Pallen M.J."/>
        </authorList>
    </citation>
    <scope>NUCLEOTIDE SEQUENCE</scope>
    <source>
        <strain evidence="2">CHK165-2605</strain>
    </source>
</reference>
<dbReference type="NCBIfam" id="TIGR00762">
    <property type="entry name" value="DegV"/>
    <property type="match status" value="1"/>
</dbReference>
<dbReference type="GO" id="GO:0008289">
    <property type="term" value="F:lipid binding"/>
    <property type="evidence" value="ECO:0007669"/>
    <property type="project" value="UniProtKB-KW"/>
</dbReference>
<evidence type="ECO:0000256" key="1">
    <source>
        <dbReference type="ARBA" id="ARBA00023121"/>
    </source>
</evidence>
<dbReference type="Pfam" id="PF02645">
    <property type="entry name" value="DegV"/>
    <property type="match status" value="1"/>
</dbReference>
<dbReference type="Proteomes" id="UP000823895">
    <property type="component" value="Unassembled WGS sequence"/>
</dbReference>
<evidence type="ECO:0000313" key="3">
    <source>
        <dbReference type="Proteomes" id="UP000823895"/>
    </source>
</evidence>
<keyword evidence="1" id="KW-0446">Lipid-binding</keyword>
<accession>A0A9D2P5H6</accession>
<dbReference type="SUPFAM" id="SSF82549">
    <property type="entry name" value="DAK1/DegV-like"/>
    <property type="match status" value="1"/>
</dbReference>
<organism evidence="2 3">
    <name type="scientific">Candidatus Mediterraneibacter gallistercoris</name>
    <dbReference type="NCBI Taxonomy" id="2838671"/>
    <lineage>
        <taxon>Bacteria</taxon>
        <taxon>Bacillati</taxon>
        <taxon>Bacillota</taxon>
        <taxon>Clostridia</taxon>
        <taxon>Lachnospirales</taxon>
        <taxon>Lachnospiraceae</taxon>
        <taxon>Mediterraneibacter</taxon>
    </lineage>
</organism>
<dbReference type="InterPro" id="IPR050270">
    <property type="entry name" value="DegV_domain_contain"/>
</dbReference>
<evidence type="ECO:0000313" key="2">
    <source>
        <dbReference type="EMBL" id="HJC42999.1"/>
    </source>
</evidence>
<dbReference type="Gene3D" id="3.30.1180.10">
    <property type="match status" value="1"/>
</dbReference>
<comment type="caution">
    <text evidence="2">The sequence shown here is derived from an EMBL/GenBank/DDBJ whole genome shotgun (WGS) entry which is preliminary data.</text>
</comment>
<dbReference type="Gene3D" id="3.40.50.10170">
    <property type="match status" value="1"/>
</dbReference>
<sequence length="293" mass="32614">MPDKQTQQKIILSADSTCDLDEELKERYHVNYFPLHITLNGKDYLDNVTITPEEIYQEYFEHKVLPKTAAVNVKEYMDHFRPWVEDGYEVIHVNLGHALSSSYQNCCLAAQELGHVHVIDSCNLSTGTGLTVVAAGKMIEQGMDAETIAEKLRAGTSRRHASFILDTLTFLSAGGRCSSVTAFGANMLKLKPCIQVDNHDGSMTVGKKYRGSLDKVLVKYVKDELARYSDINTDLLFITHSGIPQDYIDLVKKTVEDTITFKEIHITKASCTISCHCGPNTLGILFESNSSSI</sequence>
<dbReference type="PROSITE" id="PS51482">
    <property type="entry name" value="DEGV"/>
    <property type="match status" value="1"/>
</dbReference>
<dbReference type="InterPro" id="IPR043168">
    <property type="entry name" value="DegV_C"/>
</dbReference>
<dbReference type="InterPro" id="IPR003797">
    <property type="entry name" value="DegV"/>
</dbReference>
<proteinExistence type="predicted"/>